<organism evidence="2 3">
    <name type="scientific">Mycoplasmopsis columbina SF7</name>
    <dbReference type="NCBI Taxonomy" id="1037410"/>
    <lineage>
        <taxon>Bacteria</taxon>
        <taxon>Bacillati</taxon>
        <taxon>Mycoplasmatota</taxon>
        <taxon>Mycoplasmoidales</taxon>
        <taxon>Metamycoplasmataceae</taxon>
        <taxon>Mycoplasmopsis</taxon>
    </lineage>
</organism>
<evidence type="ECO:0000313" key="2">
    <source>
        <dbReference type="EMBL" id="EGV00204.1"/>
    </source>
</evidence>
<name>F9UKJ9_9BACT</name>
<dbReference type="Gene3D" id="3.30.420.140">
    <property type="entry name" value="YqgF/RNase H-like domain"/>
    <property type="match status" value="1"/>
</dbReference>
<dbReference type="Gene3D" id="2.40.50.140">
    <property type="entry name" value="Nucleic acid-binding proteins"/>
    <property type="match status" value="1"/>
</dbReference>
<dbReference type="InterPro" id="IPR050437">
    <property type="entry name" value="Ribos_protein_bS1-like"/>
</dbReference>
<dbReference type="eggNOG" id="COG2183">
    <property type="taxonomic scope" value="Bacteria"/>
</dbReference>
<comment type="caution">
    <text evidence="2">The sequence shown here is derived from an EMBL/GenBank/DDBJ whole genome shotgun (WGS) entry which is preliminary data.</text>
</comment>
<dbReference type="Gene3D" id="1.10.3500.10">
    <property type="entry name" value="Tex N-terminal region-like"/>
    <property type="match status" value="1"/>
</dbReference>
<dbReference type="SMART" id="SM00316">
    <property type="entry name" value="S1"/>
    <property type="match status" value="1"/>
</dbReference>
<dbReference type="GO" id="GO:0003735">
    <property type="term" value="F:structural constituent of ribosome"/>
    <property type="evidence" value="ECO:0007669"/>
    <property type="project" value="TreeGrafter"/>
</dbReference>
<dbReference type="Gene3D" id="1.10.150.310">
    <property type="entry name" value="Tex RuvX-like domain-like"/>
    <property type="match status" value="1"/>
</dbReference>
<dbReference type="InterPro" id="IPR010994">
    <property type="entry name" value="RuvA_2-like"/>
</dbReference>
<evidence type="ECO:0000313" key="3">
    <source>
        <dbReference type="Proteomes" id="UP000004978"/>
    </source>
</evidence>
<dbReference type="InterPro" id="IPR018974">
    <property type="entry name" value="Tex-like_N"/>
</dbReference>
<evidence type="ECO:0000259" key="1">
    <source>
        <dbReference type="PROSITE" id="PS50126"/>
    </source>
</evidence>
<dbReference type="FunFam" id="1.10.150.310:FF:000002">
    <property type="entry name" value="Putative transcription modulator/accessory protein"/>
    <property type="match status" value="1"/>
</dbReference>
<dbReference type="Pfam" id="PF22706">
    <property type="entry name" value="Tex_central_region"/>
    <property type="match status" value="1"/>
</dbReference>
<dbReference type="Pfam" id="PF12836">
    <property type="entry name" value="HHH_3"/>
    <property type="match status" value="1"/>
</dbReference>
<proteinExistence type="predicted"/>
<reference evidence="2 3" key="1">
    <citation type="journal article" date="2013" name="Genome Announc.">
        <title>Genome Sequence of Mycoplasma columbinum Strain SF7.</title>
        <authorList>
            <person name="Guo Z."/>
            <person name="Xu X."/>
            <person name="Zheng Q."/>
            <person name="Li T."/>
            <person name="Kuang S."/>
            <person name="Zhang Z."/>
            <person name="Chen Y."/>
            <person name="Lu X."/>
            <person name="Zhou R."/>
            <person name="Bi D."/>
            <person name="Jin H."/>
        </authorList>
    </citation>
    <scope>NUCLEOTIDE SEQUENCE [LARGE SCALE GENOMIC DNA]</scope>
    <source>
        <strain evidence="2 3">SF7</strain>
    </source>
</reference>
<sequence>MNISITNVSKKLNLEEKQVETVLNLLQEGATVPFIARYRQAHTGGLNEEIIQEIDNLYQYDVELNKRREAILNILSENKLLTPELEEKIKNVETKAELENIYEPFKVGKKTKATDAIALGLEPLAKAIFEAQDEMFSPINEAKKYLNDKVESVEFAIEQAKYIISQWISQDVETREFVKEQIKNYGFIETKKKKNADDEKEIFKIYYEHKERIKYVPNHRVLAMNRGEDKKIISYDLTYSTNTINYQLNNKYFKIKRTGKIINEALKDSLERLIYPSIEREIKRELFEKAEKEAIKLFAENVESMLLWPAVKNKKVLAIDPAFVNGCKIAVLNENGQVLDIKIIYPNPPLNKVKEAKEIVNKLLNKYESDIIVIGNGTASRETEQFISKLLKERKVIDPKEHIQFAIVSEIGASVYSASDIAIKEFPNLSVEERSAINIGRRFQDPLNELVKIDPKSIGVGQYQHDVDQKDLNKALEFKVDKVVNLIGVDVNSATEEILKYVSGLNKKVAQSIVLWRNENKEFKNREELKKVKGLGAKAYEQAIGFLRIYDSQNFFDKTSIHPESYELAYKIVDYLNLDLNNIDSNLLKSQNAESLAEKFNSNKYDVSLILEALANPTKDIRDEKEGYLLKDDILNLEDLHEGLIVDGSISNITDFGIFAYIGLKENVFVHKSAILDKNNKLINTIYDHFKIGDNVKIEIIEIDKEKAKIKGKINL</sequence>
<dbReference type="AlphaFoldDB" id="F9UKJ9"/>
<dbReference type="Gene3D" id="1.10.10.650">
    <property type="entry name" value="RuvA domain 2-like"/>
    <property type="match status" value="1"/>
</dbReference>
<dbReference type="SUPFAM" id="SSF158832">
    <property type="entry name" value="Tex N-terminal region-like"/>
    <property type="match status" value="1"/>
</dbReference>
<dbReference type="Pfam" id="PF00575">
    <property type="entry name" value="S1"/>
    <property type="match status" value="1"/>
</dbReference>
<protein>
    <submittedName>
        <fullName evidence="2">Putative RNA binding protein</fullName>
    </submittedName>
</protein>
<gene>
    <name evidence="2" type="ORF">MCSF7_02061</name>
</gene>
<dbReference type="SUPFAM" id="SSF50249">
    <property type="entry name" value="Nucleic acid-binding proteins"/>
    <property type="match status" value="1"/>
</dbReference>
<dbReference type="FunFam" id="3.30.420.140:FF:000001">
    <property type="entry name" value="RNA-binding transcriptional accessory protein"/>
    <property type="match status" value="1"/>
</dbReference>
<accession>F9UKJ9</accession>
<dbReference type="GO" id="GO:0003729">
    <property type="term" value="F:mRNA binding"/>
    <property type="evidence" value="ECO:0007669"/>
    <property type="project" value="TreeGrafter"/>
</dbReference>
<dbReference type="SUPFAM" id="SSF47781">
    <property type="entry name" value="RuvA domain 2-like"/>
    <property type="match status" value="2"/>
</dbReference>
<dbReference type="Proteomes" id="UP000004978">
    <property type="component" value="Unassembled WGS sequence"/>
</dbReference>
<dbReference type="RefSeq" id="WP_006608817.1">
    <property type="nucleotide sequence ID" value="NZ_AFXA01000011.1"/>
</dbReference>
<dbReference type="InterPro" id="IPR055179">
    <property type="entry name" value="Tex-like_central_region"/>
</dbReference>
<dbReference type="Pfam" id="PF16921">
    <property type="entry name" value="Tex_YqgF"/>
    <property type="match status" value="1"/>
</dbReference>
<dbReference type="PANTHER" id="PTHR10724">
    <property type="entry name" value="30S RIBOSOMAL PROTEIN S1"/>
    <property type="match status" value="1"/>
</dbReference>
<dbReference type="InterPro" id="IPR006641">
    <property type="entry name" value="YqgF/RNaseH-like_dom"/>
</dbReference>
<dbReference type="InterPro" id="IPR032639">
    <property type="entry name" value="Tex_YqgF"/>
</dbReference>
<dbReference type="GO" id="GO:0006412">
    <property type="term" value="P:translation"/>
    <property type="evidence" value="ECO:0007669"/>
    <property type="project" value="TreeGrafter"/>
</dbReference>
<dbReference type="InterPro" id="IPR023319">
    <property type="entry name" value="Tex-like_HTH_dom_sf"/>
</dbReference>
<dbReference type="FunFam" id="1.10.10.650:FF:000001">
    <property type="entry name" value="S1 RNA-binding domain 1"/>
    <property type="match status" value="1"/>
</dbReference>
<dbReference type="InterPro" id="IPR003029">
    <property type="entry name" value="S1_domain"/>
</dbReference>
<dbReference type="SUPFAM" id="SSF53098">
    <property type="entry name" value="Ribonuclease H-like"/>
    <property type="match status" value="1"/>
</dbReference>
<dbReference type="GO" id="GO:0006139">
    <property type="term" value="P:nucleobase-containing compound metabolic process"/>
    <property type="evidence" value="ECO:0007669"/>
    <property type="project" value="InterPro"/>
</dbReference>
<dbReference type="Pfam" id="PF09371">
    <property type="entry name" value="Tex_N"/>
    <property type="match status" value="1"/>
</dbReference>
<dbReference type="STRING" id="1037410.MCSF7_02061"/>
<dbReference type="InterPro" id="IPR012337">
    <property type="entry name" value="RNaseH-like_sf"/>
</dbReference>
<dbReference type="EMBL" id="AFXA01000011">
    <property type="protein sequence ID" value="EGV00204.1"/>
    <property type="molecule type" value="Genomic_DNA"/>
</dbReference>
<feature type="domain" description="S1 motif" evidence="1">
    <location>
        <begin position="643"/>
        <end position="716"/>
    </location>
</feature>
<dbReference type="PANTHER" id="PTHR10724:SF10">
    <property type="entry name" value="S1 RNA-BINDING DOMAIN-CONTAINING PROTEIN 1"/>
    <property type="match status" value="1"/>
</dbReference>
<dbReference type="InterPro" id="IPR012340">
    <property type="entry name" value="NA-bd_OB-fold"/>
</dbReference>
<dbReference type="SMART" id="SM00732">
    <property type="entry name" value="YqgFc"/>
    <property type="match status" value="1"/>
</dbReference>
<dbReference type="Pfam" id="PF17674">
    <property type="entry name" value="HHH_9"/>
    <property type="match status" value="1"/>
</dbReference>
<dbReference type="PROSITE" id="PS50126">
    <property type="entry name" value="S1"/>
    <property type="match status" value="1"/>
</dbReference>
<keyword evidence="3" id="KW-1185">Reference proteome</keyword>
<dbReference type="InterPro" id="IPR023323">
    <property type="entry name" value="Tex-like_dom_sf"/>
</dbReference>
<dbReference type="InterPro" id="IPR041692">
    <property type="entry name" value="HHH_9"/>
</dbReference>
<dbReference type="InterPro" id="IPR037027">
    <property type="entry name" value="YqgF/RNaseH-like_dom_sf"/>
</dbReference>